<dbReference type="Pfam" id="PF00892">
    <property type="entry name" value="EamA"/>
    <property type="match status" value="2"/>
</dbReference>
<keyword evidence="3 6" id="KW-0812">Transmembrane</keyword>
<dbReference type="RefSeq" id="WP_281260016.1">
    <property type="nucleotide sequence ID" value="NZ_PVTT01000002.1"/>
</dbReference>
<feature type="transmembrane region" description="Helical" evidence="6">
    <location>
        <begin position="44"/>
        <end position="66"/>
    </location>
</feature>
<accession>A0A2T0X3E6</accession>
<evidence type="ECO:0000313" key="9">
    <source>
        <dbReference type="Proteomes" id="UP000238801"/>
    </source>
</evidence>
<evidence type="ECO:0000256" key="1">
    <source>
        <dbReference type="ARBA" id="ARBA00004141"/>
    </source>
</evidence>
<feature type="transmembrane region" description="Helical" evidence="6">
    <location>
        <begin position="103"/>
        <end position="124"/>
    </location>
</feature>
<dbReference type="Proteomes" id="UP000238801">
    <property type="component" value="Unassembled WGS sequence"/>
</dbReference>
<proteinExistence type="inferred from homology"/>
<dbReference type="AlphaFoldDB" id="A0A2T0X3E6"/>
<comment type="subcellular location">
    <subcellularLocation>
        <location evidence="1">Membrane</location>
        <topology evidence="1">Multi-pass membrane protein</topology>
    </subcellularLocation>
</comment>
<feature type="transmembrane region" description="Helical" evidence="6">
    <location>
        <begin position="188"/>
        <end position="208"/>
    </location>
</feature>
<evidence type="ECO:0000256" key="2">
    <source>
        <dbReference type="ARBA" id="ARBA00007362"/>
    </source>
</evidence>
<feature type="domain" description="EamA" evidence="7">
    <location>
        <begin position="159"/>
        <end position="291"/>
    </location>
</feature>
<feature type="domain" description="EamA" evidence="7">
    <location>
        <begin position="17"/>
        <end position="147"/>
    </location>
</feature>
<dbReference type="EMBL" id="PVTT01000002">
    <property type="protein sequence ID" value="PRY93384.1"/>
    <property type="molecule type" value="Genomic_DNA"/>
</dbReference>
<dbReference type="SUPFAM" id="SSF103481">
    <property type="entry name" value="Multidrug resistance efflux transporter EmrE"/>
    <property type="match status" value="2"/>
</dbReference>
<feature type="transmembrane region" description="Helical" evidence="6">
    <location>
        <begin position="131"/>
        <end position="153"/>
    </location>
</feature>
<feature type="transmembrane region" description="Helical" evidence="6">
    <location>
        <begin position="78"/>
        <end position="97"/>
    </location>
</feature>
<feature type="transmembrane region" description="Helical" evidence="6">
    <location>
        <begin position="220"/>
        <end position="239"/>
    </location>
</feature>
<feature type="transmembrane region" description="Helical" evidence="6">
    <location>
        <begin position="274"/>
        <end position="291"/>
    </location>
</feature>
<keyword evidence="9" id="KW-1185">Reference proteome</keyword>
<keyword evidence="4 6" id="KW-1133">Transmembrane helix</keyword>
<sequence length="297" mass="30942">MSDAAASTLRRLDFAALALGVAFALMWASAFTSARIIVETAPPVLILALRFALSGVLALLLSAALGERMRLTAAQWRAAVLFGIFQNCLYLGLNFAAMRTVEASLAAIVASTMPLLVSAALWFGGERLPRAGIMGLGLGFAGAALVMGTRLSAGVDPGGFALCVVGVLALTFATLALRGAISGGNPMFVVGVQMLVAAVFLGPVGAALEEWDVVWTARLGWAFLYTLLIPGLAATYVWFRLVARIGATRAATFHFLTPPFGVLIAWAFLGEGLAWSDMLGVAVVAAGILLVQRARGD</sequence>
<protein>
    <submittedName>
        <fullName evidence="8">Threonine/homoserine efflux transporter RhtA</fullName>
    </submittedName>
</protein>
<dbReference type="GO" id="GO:0016020">
    <property type="term" value="C:membrane"/>
    <property type="evidence" value="ECO:0007669"/>
    <property type="project" value="UniProtKB-SubCell"/>
</dbReference>
<comment type="caution">
    <text evidence="8">The sequence shown here is derived from an EMBL/GenBank/DDBJ whole genome shotgun (WGS) entry which is preliminary data.</text>
</comment>
<feature type="transmembrane region" description="Helical" evidence="6">
    <location>
        <begin position="159"/>
        <end position="181"/>
    </location>
</feature>
<gene>
    <name evidence="8" type="ORF">BCF33_2252</name>
</gene>
<evidence type="ECO:0000256" key="3">
    <source>
        <dbReference type="ARBA" id="ARBA00022692"/>
    </source>
</evidence>
<dbReference type="PANTHER" id="PTHR32322">
    <property type="entry name" value="INNER MEMBRANE TRANSPORTER"/>
    <property type="match status" value="1"/>
</dbReference>
<dbReference type="InterPro" id="IPR037185">
    <property type="entry name" value="EmrE-like"/>
</dbReference>
<organism evidence="8 9">
    <name type="scientific">Hasllibacter halocynthiae</name>
    <dbReference type="NCBI Taxonomy" id="595589"/>
    <lineage>
        <taxon>Bacteria</taxon>
        <taxon>Pseudomonadati</taxon>
        <taxon>Pseudomonadota</taxon>
        <taxon>Alphaproteobacteria</taxon>
        <taxon>Rhodobacterales</taxon>
        <taxon>Roseobacteraceae</taxon>
        <taxon>Hasllibacter</taxon>
    </lineage>
</organism>
<evidence type="ECO:0000256" key="4">
    <source>
        <dbReference type="ARBA" id="ARBA00022989"/>
    </source>
</evidence>
<evidence type="ECO:0000313" key="8">
    <source>
        <dbReference type="EMBL" id="PRY93384.1"/>
    </source>
</evidence>
<comment type="similarity">
    <text evidence="2">Belongs to the EamA transporter family.</text>
</comment>
<evidence type="ECO:0000259" key="7">
    <source>
        <dbReference type="Pfam" id="PF00892"/>
    </source>
</evidence>
<dbReference type="InterPro" id="IPR050638">
    <property type="entry name" value="AA-Vitamin_Transporters"/>
</dbReference>
<dbReference type="InterPro" id="IPR000620">
    <property type="entry name" value="EamA_dom"/>
</dbReference>
<reference evidence="8 9" key="1">
    <citation type="submission" date="2018-03" db="EMBL/GenBank/DDBJ databases">
        <title>Genomic Encyclopedia of Archaeal and Bacterial Type Strains, Phase II (KMG-II): from individual species to whole genera.</title>
        <authorList>
            <person name="Goeker M."/>
        </authorList>
    </citation>
    <scope>NUCLEOTIDE SEQUENCE [LARGE SCALE GENOMIC DNA]</scope>
    <source>
        <strain evidence="8 9">DSM 29318</strain>
    </source>
</reference>
<evidence type="ECO:0000256" key="6">
    <source>
        <dbReference type="SAM" id="Phobius"/>
    </source>
</evidence>
<keyword evidence="5 6" id="KW-0472">Membrane</keyword>
<feature type="transmembrane region" description="Helical" evidence="6">
    <location>
        <begin position="251"/>
        <end position="268"/>
    </location>
</feature>
<dbReference type="PANTHER" id="PTHR32322:SF2">
    <property type="entry name" value="EAMA DOMAIN-CONTAINING PROTEIN"/>
    <property type="match status" value="1"/>
</dbReference>
<evidence type="ECO:0000256" key="5">
    <source>
        <dbReference type="ARBA" id="ARBA00023136"/>
    </source>
</evidence>
<name>A0A2T0X3E6_9RHOB</name>